<accession>A0ABP7X2P3</accession>
<protein>
    <submittedName>
        <fullName evidence="2">VOC family protein</fullName>
    </submittedName>
</protein>
<dbReference type="CDD" id="cd06588">
    <property type="entry name" value="PhnB_like"/>
    <property type="match status" value="1"/>
</dbReference>
<evidence type="ECO:0000313" key="3">
    <source>
        <dbReference type="Proteomes" id="UP001500841"/>
    </source>
</evidence>
<dbReference type="InterPro" id="IPR028973">
    <property type="entry name" value="PhnB-like"/>
</dbReference>
<dbReference type="SUPFAM" id="SSF54593">
    <property type="entry name" value="Glyoxalase/Bleomycin resistance protein/Dihydroxybiphenyl dioxygenase"/>
    <property type="match status" value="1"/>
</dbReference>
<dbReference type="PANTHER" id="PTHR33990:SF1">
    <property type="entry name" value="PROTEIN YJDN"/>
    <property type="match status" value="1"/>
</dbReference>
<proteinExistence type="predicted"/>
<feature type="domain" description="PhnB-like" evidence="1">
    <location>
        <begin position="3"/>
        <end position="134"/>
    </location>
</feature>
<evidence type="ECO:0000259" key="1">
    <source>
        <dbReference type="Pfam" id="PF06983"/>
    </source>
</evidence>
<gene>
    <name evidence="2" type="ORF">GCM10022392_29220</name>
</gene>
<dbReference type="PANTHER" id="PTHR33990">
    <property type="entry name" value="PROTEIN YJDN-RELATED"/>
    <property type="match status" value="1"/>
</dbReference>
<dbReference type="Gene3D" id="3.10.180.10">
    <property type="entry name" value="2,3-Dihydroxybiphenyl 1,2-Dioxygenase, domain 1"/>
    <property type="match status" value="1"/>
</dbReference>
<dbReference type="InterPro" id="IPR029068">
    <property type="entry name" value="Glyas_Bleomycin-R_OHBP_Dase"/>
</dbReference>
<organism evidence="2 3">
    <name type="scientific">Mucilaginibacter panaciglaebae</name>
    <dbReference type="NCBI Taxonomy" id="502331"/>
    <lineage>
        <taxon>Bacteria</taxon>
        <taxon>Pseudomonadati</taxon>
        <taxon>Bacteroidota</taxon>
        <taxon>Sphingobacteriia</taxon>
        <taxon>Sphingobacteriales</taxon>
        <taxon>Sphingobacteriaceae</taxon>
        <taxon>Mucilaginibacter</taxon>
    </lineage>
</organism>
<dbReference type="Proteomes" id="UP001500841">
    <property type="component" value="Unassembled WGS sequence"/>
</dbReference>
<reference evidence="3" key="1">
    <citation type="journal article" date="2019" name="Int. J. Syst. Evol. Microbiol.">
        <title>The Global Catalogue of Microorganisms (GCM) 10K type strain sequencing project: providing services to taxonomists for standard genome sequencing and annotation.</title>
        <authorList>
            <consortium name="The Broad Institute Genomics Platform"/>
            <consortium name="The Broad Institute Genome Sequencing Center for Infectious Disease"/>
            <person name="Wu L."/>
            <person name="Ma J."/>
        </authorList>
    </citation>
    <scope>NUCLEOTIDE SEQUENCE [LARGE SCALE GENOMIC DNA]</scope>
    <source>
        <strain evidence="3">JCM 17085</strain>
    </source>
</reference>
<name>A0ABP7X2P3_9SPHI</name>
<dbReference type="Pfam" id="PF06983">
    <property type="entry name" value="3-dmu-9_3-mt"/>
    <property type="match status" value="1"/>
</dbReference>
<sequence length="141" mass="15795">MAKIDPYLNFLGNTEEAFNFYKSVFGGEFVFLQRFKDTPHGDSMSPEDKERIMHVALPIGGNLLMGTDALESAGQKLNFGDNISVAITPDSMEEAHKLFNGLGEGGNVQMPLEKMFWGAWFGMLVDKFGVQWMVNYDDSQK</sequence>
<dbReference type="RefSeq" id="WP_345106083.1">
    <property type="nucleotide sequence ID" value="NZ_BAABCV010000011.1"/>
</dbReference>
<evidence type="ECO:0000313" key="2">
    <source>
        <dbReference type="EMBL" id="GAA4102388.1"/>
    </source>
</evidence>
<dbReference type="EMBL" id="BAABCV010000011">
    <property type="protein sequence ID" value="GAA4102388.1"/>
    <property type="molecule type" value="Genomic_DNA"/>
</dbReference>
<keyword evidence="3" id="KW-1185">Reference proteome</keyword>
<comment type="caution">
    <text evidence="2">The sequence shown here is derived from an EMBL/GenBank/DDBJ whole genome shotgun (WGS) entry which is preliminary data.</text>
</comment>